<evidence type="ECO:0000313" key="1">
    <source>
        <dbReference type="EMBL" id="CDW45535.1"/>
    </source>
</evidence>
<reference evidence="1" key="1">
    <citation type="submission" date="2014-05" db="EMBL/GenBank/DDBJ databases">
        <authorList>
            <person name="Chronopoulou M."/>
        </authorList>
    </citation>
    <scope>NUCLEOTIDE SEQUENCE</scope>
    <source>
        <tissue evidence="1">Whole organism</tissue>
    </source>
</reference>
<accession>A0A0K2V5D6</accession>
<organism evidence="1">
    <name type="scientific">Lepeophtheirus salmonis</name>
    <name type="common">Salmon louse</name>
    <name type="synonym">Caligus salmonis</name>
    <dbReference type="NCBI Taxonomy" id="72036"/>
    <lineage>
        <taxon>Eukaryota</taxon>
        <taxon>Metazoa</taxon>
        <taxon>Ecdysozoa</taxon>
        <taxon>Arthropoda</taxon>
        <taxon>Crustacea</taxon>
        <taxon>Multicrustacea</taxon>
        <taxon>Hexanauplia</taxon>
        <taxon>Copepoda</taxon>
        <taxon>Siphonostomatoida</taxon>
        <taxon>Caligidae</taxon>
        <taxon>Lepeophtheirus</taxon>
    </lineage>
</organism>
<dbReference type="EMBL" id="HACA01028174">
    <property type="protein sequence ID" value="CDW45535.1"/>
    <property type="molecule type" value="Transcribed_RNA"/>
</dbReference>
<protein>
    <submittedName>
        <fullName evidence="1">Uncharacterized protein</fullName>
    </submittedName>
</protein>
<proteinExistence type="predicted"/>
<name>A0A0K2V5D6_LEPSM</name>
<dbReference type="AlphaFoldDB" id="A0A0K2V5D6"/>
<sequence>MYLTCPLIKGIKLLVSCNYTFLSSFLKMEYLLLFPLRIKNLKVCYQFVQNI</sequence>